<dbReference type="STRING" id="56646.A0A2L2TV29"/>
<evidence type="ECO:0008006" key="4">
    <source>
        <dbReference type="Google" id="ProtNLM"/>
    </source>
</evidence>
<dbReference type="AlphaFoldDB" id="A0A2L2TV29"/>
<evidence type="ECO:0000313" key="3">
    <source>
        <dbReference type="Proteomes" id="UP000245910"/>
    </source>
</evidence>
<protein>
    <recommendedName>
        <fullName evidence="4">CBM-cenC domain-containing protein</fullName>
    </recommendedName>
</protein>
<dbReference type="EMBL" id="LN649231">
    <property type="protein sequence ID" value="CEI70511.1"/>
    <property type="molecule type" value="Genomic_DNA"/>
</dbReference>
<dbReference type="RefSeq" id="XP_025594225.1">
    <property type="nucleotide sequence ID" value="XM_025725647.2"/>
</dbReference>
<reference evidence="3" key="1">
    <citation type="submission" date="2014-10" db="EMBL/GenBank/DDBJ databases">
        <authorList>
            <person name="King R."/>
        </authorList>
    </citation>
    <scope>NUCLEOTIDE SEQUENCE [LARGE SCALE GENOMIC DNA]</scope>
    <source>
        <strain evidence="3">A3/5</strain>
    </source>
</reference>
<keyword evidence="1" id="KW-0732">Signal</keyword>
<dbReference type="Proteomes" id="UP000245910">
    <property type="component" value="Chromosome III"/>
</dbReference>
<proteinExistence type="predicted"/>
<name>A0A2L2TV29_9HYPO</name>
<sequence>MHWISNVTVLGAALAPTASARPACRPDRTTSSGTATLESTTLISTTVAETTAAAETTIAEAEAISTTGVATTTEGETTTVQGTTITVVQTASAVEAATNTEADTTTTEATATTAAAGPTSLTKNSGFESRGNTAWALQGTEIKNTGLAHSGTHFLQFGVNDGYAPGQLRAGQAVTGLDTNQRYDFLFCATVFSSPVPSRANYVICAIQAVEDDAIMAVFLLDFNTLGSYQPFTSLFYLMNSDFTFNLRLECSDGEKVTLALGVDDITMTKVSS</sequence>
<organism evidence="2 3">
    <name type="scientific">Fusarium venenatum</name>
    <dbReference type="NCBI Taxonomy" id="56646"/>
    <lineage>
        <taxon>Eukaryota</taxon>
        <taxon>Fungi</taxon>
        <taxon>Dikarya</taxon>
        <taxon>Ascomycota</taxon>
        <taxon>Pezizomycotina</taxon>
        <taxon>Sordariomycetes</taxon>
        <taxon>Hypocreomycetidae</taxon>
        <taxon>Hypocreales</taxon>
        <taxon>Nectriaceae</taxon>
        <taxon>Fusarium</taxon>
    </lineage>
</organism>
<evidence type="ECO:0000256" key="1">
    <source>
        <dbReference type="SAM" id="SignalP"/>
    </source>
</evidence>
<dbReference type="KEGG" id="fvn:FVRRES_10588"/>
<accession>A0A2L2TV29</accession>
<dbReference type="GeneID" id="37262226"/>
<evidence type="ECO:0000313" key="2">
    <source>
        <dbReference type="EMBL" id="CEI70511.1"/>
    </source>
</evidence>
<feature type="chain" id="PRO_5014979699" description="CBM-cenC domain-containing protein" evidence="1">
    <location>
        <begin position="21"/>
        <end position="273"/>
    </location>
</feature>
<feature type="signal peptide" evidence="1">
    <location>
        <begin position="1"/>
        <end position="20"/>
    </location>
</feature>
<keyword evidence="3" id="KW-1185">Reference proteome</keyword>
<dbReference type="Gene3D" id="2.60.120.260">
    <property type="entry name" value="Galactose-binding domain-like"/>
    <property type="match status" value="1"/>
</dbReference>